<evidence type="ECO:0000313" key="3">
    <source>
        <dbReference type="Proteomes" id="UP000271339"/>
    </source>
</evidence>
<name>A0A3L9ZI63_9FLAO</name>
<feature type="transmembrane region" description="Helical" evidence="1">
    <location>
        <begin position="165"/>
        <end position="182"/>
    </location>
</feature>
<comment type="caution">
    <text evidence="2">The sequence shown here is derived from an EMBL/GenBank/DDBJ whole genome shotgun (WGS) entry which is preliminary data.</text>
</comment>
<feature type="transmembrane region" description="Helical" evidence="1">
    <location>
        <begin position="284"/>
        <end position="304"/>
    </location>
</feature>
<feature type="transmembrane region" description="Helical" evidence="1">
    <location>
        <begin position="12"/>
        <end position="30"/>
    </location>
</feature>
<gene>
    <name evidence="2" type="ORF">BXY75_0826</name>
</gene>
<evidence type="ECO:0008006" key="4">
    <source>
        <dbReference type="Google" id="ProtNLM"/>
    </source>
</evidence>
<keyword evidence="1" id="KW-1133">Transmembrane helix</keyword>
<dbReference type="EMBL" id="REFC01000011">
    <property type="protein sequence ID" value="RMA66402.1"/>
    <property type="molecule type" value="Genomic_DNA"/>
</dbReference>
<keyword evidence="1" id="KW-0812">Transmembrane</keyword>
<evidence type="ECO:0000313" key="2">
    <source>
        <dbReference type="EMBL" id="RMA66402.1"/>
    </source>
</evidence>
<reference evidence="2 3" key="1">
    <citation type="submission" date="2018-10" db="EMBL/GenBank/DDBJ databases">
        <title>Genomic Encyclopedia of Archaeal and Bacterial Type Strains, Phase II (KMG-II): from individual species to whole genera.</title>
        <authorList>
            <person name="Goeker M."/>
        </authorList>
    </citation>
    <scope>NUCLEOTIDE SEQUENCE [LARGE SCALE GENOMIC DNA]</scope>
    <source>
        <strain evidence="2 3">DSM 23424</strain>
    </source>
</reference>
<evidence type="ECO:0000256" key="1">
    <source>
        <dbReference type="SAM" id="Phobius"/>
    </source>
</evidence>
<dbReference type="OrthoDB" id="1121314at2"/>
<dbReference type="RefSeq" id="WP_147437222.1">
    <property type="nucleotide sequence ID" value="NZ_REFC01000011.1"/>
</dbReference>
<feature type="transmembrane region" description="Helical" evidence="1">
    <location>
        <begin position="50"/>
        <end position="70"/>
    </location>
</feature>
<organism evidence="2 3">
    <name type="scientific">Ulvibacter antarcticus</name>
    <dbReference type="NCBI Taxonomy" id="442714"/>
    <lineage>
        <taxon>Bacteria</taxon>
        <taxon>Pseudomonadati</taxon>
        <taxon>Bacteroidota</taxon>
        <taxon>Flavobacteriia</taxon>
        <taxon>Flavobacteriales</taxon>
        <taxon>Flavobacteriaceae</taxon>
        <taxon>Ulvibacter</taxon>
    </lineage>
</organism>
<feature type="transmembrane region" description="Helical" evidence="1">
    <location>
        <begin position="244"/>
        <end position="263"/>
    </location>
</feature>
<protein>
    <recommendedName>
        <fullName evidence="4">Lysylphosphatidylglycerol synthase-like protein</fullName>
    </recommendedName>
</protein>
<proteinExistence type="predicted"/>
<keyword evidence="1" id="KW-0472">Membrane</keyword>
<dbReference type="Proteomes" id="UP000271339">
    <property type="component" value="Unassembled WGS sequence"/>
</dbReference>
<sequence length="317" mass="35872">MIPSRHKSKQYLLSALKVLIVAVTFGYIYVKLTSDSALSIPDFLVILKSKAISPIYFVIIIALAVSNWLFEILKWQTIVSTLQPISFVEAVKQSLASLTASLATPNRIGEYGAKAMFYSKDKRKKILVLNLVTNGTQMLVTTFFGVVGINYIIETYKLNFSPLKISMLLLILLIIGFLAYFYKEKELLVKGLSVSNLKKYIKKIPFSVKFKVLLYSLVRYILFSTLFLLLLYLFSGESRPSSDIYLVFSMYLLVSIIPTIFVFDVIVKGGVAVWLFSMAGYPELTVLCTVLTMWLLNFVIPAIWGSFYVLRFKPATV</sequence>
<feature type="transmembrane region" description="Helical" evidence="1">
    <location>
        <begin position="126"/>
        <end position="153"/>
    </location>
</feature>
<feature type="transmembrane region" description="Helical" evidence="1">
    <location>
        <begin position="212"/>
        <end position="232"/>
    </location>
</feature>
<keyword evidence="3" id="KW-1185">Reference proteome</keyword>
<accession>A0A3L9ZI63</accession>
<dbReference type="AlphaFoldDB" id="A0A3L9ZI63"/>